<organism evidence="2 3">
    <name type="scientific">Pseudoduganella danionis</name>
    <dbReference type="NCBI Taxonomy" id="1890295"/>
    <lineage>
        <taxon>Bacteria</taxon>
        <taxon>Pseudomonadati</taxon>
        <taxon>Pseudomonadota</taxon>
        <taxon>Betaproteobacteria</taxon>
        <taxon>Burkholderiales</taxon>
        <taxon>Oxalobacteraceae</taxon>
        <taxon>Telluria group</taxon>
        <taxon>Pseudoduganella</taxon>
    </lineage>
</organism>
<proteinExistence type="predicted"/>
<evidence type="ECO:0000313" key="3">
    <source>
        <dbReference type="Proteomes" id="UP000735592"/>
    </source>
</evidence>
<reference evidence="2 3" key="1">
    <citation type="submission" date="2019-11" db="EMBL/GenBank/DDBJ databases">
        <title>Type strains purchased from KCTC, JCM and DSMZ.</title>
        <authorList>
            <person name="Lu H."/>
        </authorList>
    </citation>
    <scope>NUCLEOTIDE SEQUENCE [LARGE SCALE GENOMIC DNA]</scope>
    <source>
        <strain evidence="2 3">DSM 103461</strain>
    </source>
</reference>
<sequence length="688" mass="69817">MSDYQDPDVLALQQIKSQLQPAPPANKRTPAATPASSGDTDLDQLRAIRAQVRLPDAQKAPAPGLMATTASRGFLGNAADAVTAAAHHVGNAAHGAAQFIENGIGAGVHWAAPGTGVDRYLQKTIASDNAYLRNREASYQAKTPDSLGAYTGAAIGEVAPWIAGGAARAVGAVGDVGAAAVSKLGKLWEPLGGGLSQAAGRGVTQGAVIGGISPVSDGGDYWKQKGAQAGTGAAIGGGAPLAGKLAVGLMNQTKGLVAPWTNPESLVGPLLEKVSGLPPAQLADALNNYKTIVPGSVPTTAQILKTPSAVLTEKTFANTGAGKVAMAERQAANNAARLNLLQQHAGDPADLQAAIAHRSTEAAPFLDTLKAAPPVDASPILNHLDSITKSNLGTDPVIRGAVADARNLLSNHSTAGQNGEALTSPDILDGIRQNMRGYLAKYASNGAVSSRQEAALGPLKNTIVDTIDTGVPGYRDYLASYAENSVPINTMEQLQKFATALDSRASDSTGNSLLSLTHARQLAAQLDRSKTGISPEASAAVDSILADLQRESVSNSVRAGSGSDTALNLQAPSWLSGQIYGNSFGGTPGPVARGIGAGIGWLAGQTVDQGLAGAGAGAMAASKISQFGSSKVNEALARALMDPEEAAAIAQQRIGGPASPYTAKLAEALRKAPILTPYVDQLQLPAGP</sequence>
<evidence type="ECO:0000313" key="2">
    <source>
        <dbReference type="EMBL" id="MTW32655.1"/>
    </source>
</evidence>
<evidence type="ECO:0000256" key="1">
    <source>
        <dbReference type="SAM" id="MobiDB-lite"/>
    </source>
</evidence>
<comment type="caution">
    <text evidence="2">The sequence shown here is derived from an EMBL/GenBank/DDBJ whole genome shotgun (WGS) entry which is preliminary data.</text>
</comment>
<dbReference type="Proteomes" id="UP000735592">
    <property type="component" value="Unassembled WGS sequence"/>
</dbReference>
<dbReference type="RefSeq" id="WP_155433891.1">
    <property type="nucleotide sequence ID" value="NZ_JBHLXK010000003.1"/>
</dbReference>
<gene>
    <name evidence="2" type="ORF">GM655_07440</name>
</gene>
<accession>A0ABW9SL80</accession>
<name>A0ABW9SL80_9BURK</name>
<feature type="region of interest" description="Disordered" evidence="1">
    <location>
        <begin position="15"/>
        <end position="41"/>
    </location>
</feature>
<protein>
    <submittedName>
        <fullName evidence="2">Uncharacterized protein</fullName>
    </submittedName>
</protein>
<dbReference type="EMBL" id="WNKW01000001">
    <property type="protein sequence ID" value="MTW32655.1"/>
    <property type="molecule type" value="Genomic_DNA"/>
</dbReference>
<keyword evidence="3" id="KW-1185">Reference proteome</keyword>